<dbReference type="GO" id="GO:0004747">
    <property type="term" value="F:ribokinase activity"/>
    <property type="evidence" value="ECO:0007669"/>
    <property type="project" value="UniProtKB-UniRule"/>
</dbReference>
<dbReference type="InterPro" id="IPR002139">
    <property type="entry name" value="Ribo/fructo_kinase"/>
</dbReference>
<comment type="catalytic activity">
    <reaction evidence="9">
        <text>D-ribose + ATP = D-ribose 5-phosphate + ADP + H(+)</text>
        <dbReference type="Rhea" id="RHEA:13697"/>
        <dbReference type="ChEBI" id="CHEBI:15378"/>
        <dbReference type="ChEBI" id="CHEBI:30616"/>
        <dbReference type="ChEBI" id="CHEBI:47013"/>
        <dbReference type="ChEBI" id="CHEBI:78346"/>
        <dbReference type="ChEBI" id="CHEBI:456216"/>
        <dbReference type="EC" id="2.7.1.15"/>
    </reaction>
</comment>
<dbReference type="PRINTS" id="PR00990">
    <property type="entry name" value="RIBOKINASE"/>
</dbReference>
<evidence type="ECO:0000256" key="3">
    <source>
        <dbReference type="ARBA" id="ARBA00022741"/>
    </source>
</evidence>
<evidence type="ECO:0000256" key="7">
    <source>
        <dbReference type="ARBA" id="ARBA00022958"/>
    </source>
</evidence>
<dbReference type="Pfam" id="PF00294">
    <property type="entry name" value="PfkB"/>
    <property type="match status" value="1"/>
</dbReference>
<feature type="binding site" evidence="9">
    <location>
        <position position="328"/>
    </location>
    <ligand>
        <name>K(+)</name>
        <dbReference type="ChEBI" id="CHEBI:29103"/>
    </ligand>
</feature>
<dbReference type="Gene3D" id="3.40.1190.20">
    <property type="match status" value="2"/>
</dbReference>
<gene>
    <name evidence="11" type="ORF">INT45_005409</name>
</gene>
<accession>A0A8H7RV30</accession>
<feature type="binding site" evidence="9">
    <location>
        <begin position="246"/>
        <end position="251"/>
    </location>
    <ligand>
        <name>ATP</name>
        <dbReference type="ChEBI" id="CHEBI:30616"/>
    </ligand>
</feature>
<feature type="binding site" evidence="9">
    <location>
        <position position="162"/>
    </location>
    <ligand>
        <name>substrate</name>
    </ligand>
</feature>
<dbReference type="UniPathway" id="UPA00916">
    <property type="reaction ID" value="UER00889"/>
</dbReference>
<dbReference type="SUPFAM" id="SSF53613">
    <property type="entry name" value="Ribokinase-like"/>
    <property type="match status" value="1"/>
</dbReference>
<dbReference type="InterPro" id="IPR029056">
    <property type="entry name" value="Ribokinase-like"/>
</dbReference>
<sequence length="341" mass="36943">MSGKILNYGSFNIDQTFTVPHIVKTGETLSATNFNARPGGKDSLSKYLILFQLIIAYYTSKLSGANQSVAMAKGGGAVYHAGVLGNDAHWMKDFMVENGVDMSFTKISETEGNGRAFIQVSSETGDNCIVLYPGTNAKYTPEDASKVLESFGPEDWIVMQNEISCGGEIMNLAAEKGLSVLFNPAPMTPGIVNEFPMDKVAILIVNEHEAEDLYRDLGGQSKGKGGLDLAAELLKRFPNMQGVVVTLGGDGVIGKFRQEGDRIRDFIIPCRKVDVKDTTGAGDTFVGYFLASFVRSKNEDYFTRIQYALEEANVAASIAVQRLGSMNSVPTLDEVKAVLNK</sequence>
<feature type="binding site" evidence="9">
    <location>
        <position position="206"/>
    </location>
    <ligand>
        <name>ATP</name>
        <dbReference type="ChEBI" id="CHEBI:30616"/>
    </ligand>
</feature>
<evidence type="ECO:0000256" key="1">
    <source>
        <dbReference type="ARBA" id="ARBA00022679"/>
    </source>
</evidence>
<comment type="caution">
    <text evidence="9">Lacks conserved residue(s) required for the propagation of feature annotation.</text>
</comment>
<name>A0A8H7RV30_9FUNG</name>
<proteinExistence type="inferred from homology"/>
<dbReference type="GO" id="GO:0046872">
    <property type="term" value="F:metal ion binding"/>
    <property type="evidence" value="ECO:0007669"/>
    <property type="project" value="UniProtKB-KW"/>
</dbReference>
<keyword evidence="3 9" id="KW-0547">Nucleotide-binding</keyword>
<keyword evidence="8 9" id="KW-0119">Carbohydrate metabolism</keyword>
<dbReference type="GO" id="GO:0005634">
    <property type="term" value="C:nucleus"/>
    <property type="evidence" value="ECO:0007669"/>
    <property type="project" value="UniProtKB-SubCell"/>
</dbReference>
<evidence type="ECO:0000259" key="10">
    <source>
        <dbReference type="Pfam" id="PF00294"/>
    </source>
</evidence>
<keyword evidence="5 9" id="KW-0067">ATP-binding</keyword>
<dbReference type="OrthoDB" id="415590at2759"/>
<comment type="subunit">
    <text evidence="9">Homodimer.</text>
</comment>
<feature type="binding site" evidence="9">
    <location>
        <begin position="282"/>
        <end position="283"/>
    </location>
    <ligand>
        <name>ATP</name>
        <dbReference type="ChEBI" id="CHEBI:30616"/>
    </ligand>
</feature>
<evidence type="ECO:0000256" key="8">
    <source>
        <dbReference type="ARBA" id="ARBA00023277"/>
    </source>
</evidence>
<dbReference type="GO" id="GO:0005524">
    <property type="term" value="F:ATP binding"/>
    <property type="evidence" value="ECO:0007669"/>
    <property type="project" value="UniProtKB-UniRule"/>
</dbReference>
<comment type="function">
    <text evidence="9">Catalyzes the phosphorylation of ribose at O-5 in a reaction requiring ATP and magnesium. The resulting D-ribose-5-phosphate can then be used either for sythesis of nucleotides, histidine, and tryptophan, or as a component of the pentose phosphate pathway.</text>
</comment>
<keyword evidence="1 9" id="KW-0808">Transferase</keyword>
<keyword evidence="6 9" id="KW-0460">Magnesium</keyword>
<keyword evidence="12" id="KW-1185">Reference proteome</keyword>
<evidence type="ECO:0000313" key="11">
    <source>
        <dbReference type="EMBL" id="KAG2217200.1"/>
    </source>
</evidence>
<keyword evidence="9" id="KW-0539">Nucleus</keyword>
<dbReference type="GO" id="GO:0005737">
    <property type="term" value="C:cytoplasm"/>
    <property type="evidence" value="ECO:0007669"/>
    <property type="project" value="UniProtKB-SubCell"/>
</dbReference>
<dbReference type="Proteomes" id="UP000646827">
    <property type="component" value="Unassembled WGS sequence"/>
</dbReference>
<feature type="binding site" evidence="9">
    <location>
        <position position="322"/>
    </location>
    <ligand>
        <name>K(+)</name>
        <dbReference type="ChEBI" id="CHEBI:29103"/>
    </ligand>
</feature>
<comment type="pathway">
    <text evidence="9">Carbohydrate metabolism; D-ribose degradation; D-ribose 5-phosphate from beta-D-ribopyranose: step 2/2.</text>
</comment>
<evidence type="ECO:0000256" key="5">
    <source>
        <dbReference type="ARBA" id="ARBA00022840"/>
    </source>
</evidence>
<feature type="binding site" evidence="9">
    <location>
        <position position="324"/>
    </location>
    <ligand>
        <name>K(+)</name>
        <dbReference type="ChEBI" id="CHEBI:29103"/>
    </ligand>
</feature>
<dbReference type="InterPro" id="IPR011611">
    <property type="entry name" value="PfkB_dom"/>
</dbReference>
<dbReference type="InterPro" id="IPR011877">
    <property type="entry name" value="Ribokinase"/>
</dbReference>
<evidence type="ECO:0000256" key="9">
    <source>
        <dbReference type="HAMAP-Rule" id="MF_03215"/>
    </source>
</evidence>
<keyword evidence="7 9" id="KW-0630">Potassium</keyword>
<comment type="similarity">
    <text evidence="9">Belongs to the carbohydrate kinase PfkB family. Ribokinase subfamily.</text>
</comment>
<feature type="binding site" evidence="9">
    <location>
        <position position="279"/>
    </location>
    <ligand>
        <name>K(+)</name>
        <dbReference type="ChEBI" id="CHEBI:29103"/>
    </ligand>
</feature>
<protein>
    <recommendedName>
        <fullName evidence="9">Ribokinase</fullName>
        <shortName evidence="9">RK</shortName>
        <ecNumber evidence="9">2.7.1.15</ecNumber>
    </recommendedName>
</protein>
<dbReference type="CDD" id="cd01174">
    <property type="entry name" value="ribokinase"/>
    <property type="match status" value="1"/>
</dbReference>
<feature type="domain" description="Carbohydrate kinase PfkB" evidence="10">
    <location>
        <begin position="64"/>
        <end position="331"/>
    </location>
</feature>
<feature type="binding site" evidence="9">
    <location>
        <position position="277"/>
    </location>
    <ligand>
        <name>K(+)</name>
        <dbReference type="ChEBI" id="CHEBI:29103"/>
    </ligand>
</feature>
<evidence type="ECO:0000256" key="6">
    <source>
        <dbReference type="ARBA" id="ARBA00022842"/>
    </source>
</evidence>
<feature type="binding site" evidence="9">
    <location>
        <position position="313"/>
    </location>
    <ligand>
        <name>ATP</name>
        <dbReference type="ChEBI" id="CHEBI:30616"/>
    </ligand>
</feature>
<evidence type="ECO:0000313" key="12">
    <source>
        <dbReference type="Proteomes" id="UP000646827"/>
    </source>
</evidence>
<feature type="active site" description="Proton acceptor" evidence="9">
    <location>
        <position position="283"/>
    </location>
</feature>
<keyword evidence="9" id="KW-0963">Cytoplasm</keyword>
<comment type="cofactor">
    <cofactor evidence="9">
        <name>Mg(2+)</name>
        <dbReference type="ChEBI" id="CHEBI:18420"/>
    </cofactor>
    <text evidence="9">Requires a divalent cation, most likely magnesium in vivo, as an electrophilic catalyst to aid phosphoryl group transfer. It is the chelate of the metal and the nucleotide that is the actual substrate.</text>
</comment>
<evidence type="ECO:0000256" key="2">
    <source>
        <dbReference type="ARBA" id="ARBA00022723"/>
    </source>
</evidence>
<comment type="caution">
    <text evidence="11">The sequence shown here is derived from an EMBL/GenBank/DDBJ whole genome shotgun (WGS) entry which is preliminary data.</text>
</comment>
<evidence type="ECO:0000256" key="4">
    <source>
        <dbReference type="ARBA" id="ARBA00022777"/>
    </source>
</evidence>
<organism evidence="11 12">
    <name type="scientific">Circinella minor</name>
    <dbReference type="NCBI Taxonomy" id="1195481"/>
    <lineage>
        <taxon>Eukaryota</taxon>
        <taxon>Fungi</taxon>
        <taxon>Fungi incertae sedis</taxon>
        <taxon>Mucoromycota</taxon>
        <taxon>Mucoromycotina</taxon>
        <taxon>Mucoromycetes</taxon>
        <taxon>Mucorales</taxon>
        <taxon>Lichtheimiaceae</taxon>
        <taxon>Circinella</taxon>
    </lineage>
</organism>
<reference evidence="11 12" key="1">
    <citation type="submission" date="2020-12" db="EMBL/GenBank/DDBJ databases">
        <title>Metabolic potential, ecology and presence of endohyphal bacteria is reflected in genomic diversity of Mucoromycotina.</title>
        <authorList>
            <person name="Muszewska A."/>
            <person name="Okrasinska A."/>
            <person name="Steczkiewicz K."/>
            <person name="Drgas O."/>
            <person name="Orlowska M."/>
            <person name="Perlinska-Lenart U."/>
            <person name="Aleksandrzak-Piekarczyk T."/>
            <person name="Szatraj K."/>
            <person name="Zielenkiewicz U."/>
            <person name="Pilsyk S."/>
            <person name="Malc E."/>
            <person name="Mieczkowski P."/>
            <person name="Kruszewska J.S."/>
            <person name="Biernat P."/>
            <person name="Pawlowska J."/>
        </authorList>
    </citation>
    <scope>NUCLEOTIDE SEQUENCE [LARGE SCALE GENOMIC DNA]</scope>
    <source>
        <strain evidence="11 12">CBS 142.35</strain>
    </source>
</reference>
<dbReference type="AlphaFoldDB" id="A0A8H7RV30"/>
<feature type="binding site" evidence="9">
    <location>
        <position position="283"/>
    </location>
    <ligand>
        <name>substrate</name>
    </ligand>
</feature>
<comment type="subcellular location">
    <subcellularLocation>
        <location evidence="9">Cytoplasm</location>
    </subcellularLocation>
    <subcellularLocation>
        <location evidence="9">Nucleus</location>
    </subcellularLocation>
</comment>
<dbReference type="PANTHER" id="PTHR10584">
    <property type="entry name" value="SUGAR KINASE"/>
    <property type="match status" value="1"/>
</dbReference>
<comment type="activity regulation">
    <text evidence="9">Activated by a monovalent cation that binds near, but not in, the active site. The most likely occupant of the site in vivo is potassium. Ion binding induces a conformational change that may alter substrate affinity.</text>
</comment>
<dbReference type="EC" id="2.7.1.15" evidence="9"/>
<dbReference type="EMBL" id="JAEPRB010000318">
    <property type="protein sequence ID" value="KAG2217200.1"/>
    <property type="molecule type" value="Genomic_DNA"/>
</dbReference>
<feature type="binding site" evidence="9">
    <location>
        <position position="319"/>
    </location>
    <ligand>
        <name>K(+)</name>
        <dbReference type="ChEBI" id="CHEBI:29103"/>
    </ligand>
</feature>
<keyword evidence="4 9" id="KW-0418">Kinase</keyword>
<keyword evidence="2 9" id="KW-0479">Metal-binding</keyword>
<dbReference type="GO" id="GO:0019303">
    <property type="term" value="P:D-ribose catabolic process"/>
    <property type="evidence" value="ECO:0007669"/>
    <property type="project" value="UniProtKB-UniRule"/>
</dbReference>
<dbReference type="HAMAP" id="MF_01987">
    <property type="entry name" value="Ribokinase"/>
    <property type="match status" value="1"/>
</dbReference>
<dbReference type="PANTHER" id="PTHR10584:SF166">
    <property type="entry name" value="RIBOKINASE"/>
    <property type="match status" value="1"/>
</dbReference>
<feature type="binding site" evidence="9">
    <location>
        <begin position="12"/>
        <end position="14"/>
    </location>
    <ligand>
        <name>substrate</name>
    </ligand>
</feature>